<keyword evidence="5" id="KW-1185">Reference proteome</keyword>
<proteinExistence type="predicted"/>
<dbReference type="InterPro" id="IPR032623">
    <property type="entry name" value="FecR_N"/>
</dbReference>
<evidence type="ECO:0000259" key="2">
    <source>
        <dbReference type="Pfam" id="PF04773"/>
    </source>
</evidence>
<name>A0ABS7PF15_9SPHN</name>
<feature type="domain" description="FecR protein" evidence="2">
    <location>
        <begin position="109"/>
        <end position="197"/>
    </location>
</feature>
<evidence type="ECO:0000259" key="3">
    <source>
        <dbReference type="Pfam" id="PF16220"/>
    </source>
</evidence>
<evidence type="ECO:0000313" key="5">
    <source>
        <dbReference type="Proteomes" id="UP000759298"/>
    </source>
</evidence>
<gene>
    <name evidence="4" type="ORF">KYN89_11465</name>
</gene>
<dbReference type="InterPro" id="IPR012373">
    <property type="entry name" value="Ferrdict_sens_TM"/>
</dbReference>
<dbReference type="RefSeq" id="WP_222825181.1">
    <property type="nucleotide sequence ID" value="NZ_JAHWXP010000003.1"/>
</dbReference>
<feature type="domain" description="FecR N-terminal" evidence="3">
    <location>
        <begin position="9"/>
        <end position="46"/>
    </location>
</feature>
<evidence type="ECO:0000256" key="1">
    <source>
        <dbReference type="SAM" id="MobiDB-lite"/>
    </source>
</evidence>
<organism evidence="4 5">
    <name type="scientific">Alteriqipengyuania abyssalis</name>
    <dbReference type="NCBI Taxonomy" id="2860200"/>
    <lineage>
        <taxon>Bacteria</taxon>
        <taxon>Pseudomonadati</taxon>
        <taxon>Pseudomonadota</taxon>
        <taxon>Alphaproteobacteria</taxon>
        <taxon>Sphingomonadales</taxon>
        <taxon>Erythrobacteraceae</taxon>
        <taxon>Alteriqipengyuania</taxon>
    </lineage>
</organism>
<protein>
    <submittedName>
        <fullName evidence="4">FecR domain-containing protein</fullName>
    </submittedName>
</protein>
<dbReference type="Gene3D" id="3.55.50.30">
    <property type="match status" value="1"/>
</dbReference>
<dbReference type="PIRSF" id="PIRSF018266">
    <property type="entry name" value="FecR"/>
    <property type="match status" value="1"/>
</dbReference>
<sequence>MAVDQQILDEAAMWAVRTSEPDFDDWASFTEWLEASAAHAEAYDRAMIAVEEGAEALSSLPANDPDWSDEDSDEGGHRSPRRWFAPALAACLALVAALWLWPAGDADTTYRTAAGETRTIELGDGSAVVLAGGTELVVDGEREARLNSGRAVFEIRHDDADPFRLAVGDATLVDAGTVFEVTIREAAVAVGVAEGAVIYEPDGPAARIDPGQVLSFDPAKGSYRMESVPVDQVGEWREGRLTFRNAPLADVADDLSRATGITYRVADAGEARSISGSVAIDPLRRDPGALGPLLGIDVQQDGDVWILGGR</sequence>
<dbReference type="PANTHER" id="PTHR30273">
    <property type="entry name" value="PERIPLASMIC SIGNAL SENSOR AND SIGMA FACTOR ACTIVATOR FECR-RELATED"/>
    <property type="match status" value="1"/>
</dbReference>
<dbReference type="Gene3D" id="2.60.120.1440">
    <property type="match status" value="1"/>
</dbReference>
<dbReference type="Pfam" id="PF04773">
    <property type="entry name" value="FecR"/>
    <property type="match status" value="1"/>
</dbReference>
<dbReference type="Proteomes" id="UP000759298">
    <property type="component" value="Unassembled WGS sequence"/>
</dbReference>
<feature type="region of interest" description="Disordered" evidence="1">
    <location>
        <begin position="58"/>
        <end position="78"/>
    </location>
</feature>
<dbReference type="EMBL" id="JAHWXP010000003">
    <property type="protein sequence ID" value="MBY8337659.1"/>
    <property type="molecule type" value="Genomic_DNA"/>
</dbReference>
<evidence type="ECO:0000313" key="4">
    <source>
        <dbReference type="EMBL" id="MBY8337659.1"/>
    </source>
</evidence>
<dbReference type="PANTHER" id="PTHR30273:SF2">
    <property type="entry name" value="PROTEIN FECR"/>
    <property type="match status" value="1"/>
</dbReference>
<dbReference type="Pfam" id="PF16220">
    <property type="entry name" value="DUF4880"/>
    <property type="match status" value="1"/>
</dbReference>
<accession>A0ABS7PF15</accession>
<dbReference type="InterPro" id="IPR006860">
    <property type="entry name" value="FecR"/>
</dbReference>
<comment type="caution">
    <text evidence="4">The sequence shown here is derived from an EMBL/GenBank/DDBJ whole genome shotgun (WGS) entry which is preliminary data.</text>
</comment>
<reference evidence="4 5" key="1">
    <citation type="submission" date="2021-07" db="EMBL/GenBank/DDBJ databases">
        <title>Alteriqipengyuania abyssalis NZ-12B nov, sp.nov isolated from deep sea sponge in pacific ocean.</title>
        <authorList>
            <person name="Tareen S."/>
            <person name="Wink J."/>
        </authorList>
    </citation>
    <scope>NUCLEOTIDE SEQUENCE [LARGE SCALE GENOMIC DNA]</scope>
    <source>
        <strain evidence="4 5">NZ-12B</strain>
    </source>
</reference>